<proteinExistence type="predicted"/>
<dbReference type="InterPro" id="IPR051411">
    <property type="entry name" value="Polyketide_trans_af380"/>
</dbReference>
<dbReference type="EMBL" id="MAEL01000062">
    <property type="protein sequence ID" value="KAF1301032.1"/>
    <property type="molecule type" value="Genomic_DNA"/>
</dbReference>
<accession>A0ABQ6YVA3</accession>
<dbReference type="RefSeq" id="WP_161903355.1">
    <property type="nucleotide sequence ID" value="NZ_MAEL01000062.1"/>
</dbReference>
<gene>
    <name evidence="2" type="ORF">BAU17_09415</name>
</gene>
<comment type="caution">
    <text evidence="2">The sequence shown here is derived from an EMBL/GenBank/DDBJ whole genome shotgun (WGS) entry which is preliminary data.</text>
</comment>
<evidence type="ECO:0000259" key="1">
    <source>
        <dbReference type="Pfam" id="PF12740"/>
    </source>
</evidence>
<dbReference type="PANTHER" id="PTHR47751:SF1">
    <property type="entry name" value="SUPERFAMILY HYDROLASE, PUTATIVE (AFU_ORTHOLOGUE AFUA_2G16580)-RELATED"/>
    <property type="match status" value="1"/>
</dbReference>
<dbReference type="InterPro" id="IPR029058">
    <property type="entry name" value="AB_hydrolase_fold"/>
</dbReference>
<reference evidence="2 3" key="1">
    <citation type="submission" date="2016-06" db="EMBL/GenBank/DDBJ databases">
        <title>Four novel species of enterococci isolated from chicken manure.</title>
        <authorList>
            <person name="Van Tyne D."/>
        </authorList>
    </citation>
    <scope>NUCLEOTIDE SEQUENCE [LARGE SCALE GENOMIC DNA]</scope>
    <source>
        <strain evidence="2 3">CU12B</strain>
    </source>
</reference>
<dbReference type="SUPFAM" id="SSF53474">
    <property type="entry name" value="alpha/beta-Hydrolases"/>
    <property type="match status" value="1"/>
</dbReference>
<dbReference type="Pfam" id="PF12740">
    <property type="entry name" value="PETase"/>
    <property type="match status" value="1"/>
</dbReference>
<sequence>MSNKEQVTIKGRHANIFGEIYFPENFDASKKYAAIVASHPTSSNSQQTSSIYAEKIAAKGFITITFDATYQGRSGGEPRNLEDPTVRAEDISSVIDYLVTLDYVDDSRIGAVGVCAGGGYTIHAAKTERRIKAVAGVAPANIGNTYRQNFGPEDKVIELLEQVGQQRTAEARGADQLVTNWIPNSKEEAEAAGMTDIDFLEAVDYYRTDRGYSEYSPNLVTFTSFAQILGFDTNVLLEKLLTQPLQIIVGDKVGGFASYRNGFDVYTRAASKEKDILVLPGVSHYDLYDQPNGVEPAVEKLDEFFTKYLR</sequence>
<dbReference type="Proteomes" id="UP000782705">
    <property type="component" value="Unassembled WGS sequence"/>
</dbReference>
<protein>
    <submittedName>
        <fullName evidence="2">Alpha/beta hydrolase</fullName>
    </submittedName>
</protein>
<dbReference type="Gene3D" id="3.40.50.1820">
    <property type="entry name" value="alpha/beta hydrolase"/>
    <property type="match status" value="1"/>
</dbReference>
<dbReference type="GO" id="GO:0016787">
    <property type="term" value="F:hydrolase activity"/>
    <property type="evidence" value="ECO:0007669"/>
    <property type="project" value="UniProtKB-KW"/>
</dbReference>
<dbReference type="PANTHER" id="PTHR47751">
    <property type="entry name" value="SUPERFAMILY HYDROLASE, PUTATIVE (AFU_ORTHOLOGUE AFUA_2G16580)-RELATED"/>
    <property type="match status" value="1"/>
</dbReference>
<dbReference type="InterPro" id="IPR041127">
    <property type="entry name" value="PET_hydrolase/cutinase-like"/>
</dbReference>
<evidence type="ECO:0000313" key="3">
    <source>
        <dbReference type="Proteomes" id="UP000782705"/>
    </source>
</evidence>
<organism evidence="2 3">
    <name type="scientific">Candidatus Enterococcus willemsii</name>
    <dbReference type="NCBI Taxonomy" id="1857215"/>
    <lineage>
        <taxon>Bacteria</taxon>
        <taxon>Bacillati</taxon>
        <taxon>Bacillota</taxon>
        <taxon>Bacilli</taxon>
        <taxon>Lactobacillales</taxon>
        <taxon>Enterococcaceae</taxon>
        <taxon>Enterococcus</taxon>
    </lineage>
</organism>
<feature type="domain" description="PET hydrolase/cutinase-like" evidence="1">
    <location>
        <begin position="18"/>
        <end position="148"/>
    </location>
</feature>
<evidence type="ECO:0000313" key="2">
    <source>
        <dbReference type="EMBL" id="KAF1301032.1"/>
    </source>
</evidence>
<keyword evidence="3" id="KW-1185">Reference proteome</keyword>
<name>A0ABQ6YVA3_9ENTE</name>
<dbReference type="Gene3D" id="1.10.10.800">
    <property type="match status" value="1"/>
</dbReference>
<keyword evidence="2" id="KW-0378">Hydrolase</keyword>